<name>A0A834X8G7_9FABA</name>
<sequence length="31" mass="3471">MSIHDKKLGNRPKAWTTDINTGLDDTAESRV</sequence>
<dbReference type="Proteomes" id="UP000634136">
    <property type="component" value="Unassembled WGS sequence"/>
</dbReference>
<keyword evidence="3" id="KW-1185">Reference proteome</keyword>
<feature type="region of interest" description="Disordered" evidence="1">
    <location>
        <begin position="1"/>
        <end position="31"/>
    </location>
</feature>
<dbReference type="AlphaFoldDB" id="A0A834X8G7"/>
<reference evidence="2" key="1">
    <citation type="submission" date="2020-09" db="EMBL/GenBank/DDBJ databases">
        <title>Genome-Enabled Discovery of Anthraquinone Biosynthesis in Senna tora.</title>
        <authorList>
            <person name="Kang S.-H."/>
            <person name="Pandey R.P."/>
            <person name="Lee C.-M."/>
            <person name="Sim J.-S."/>
            <person name="Jeong J.-T."/>
            <person name="Choi B.-S."/>
            <person name="Jung M."/>
            <person name="Ginzburg D."/>
            <person name="Zhao K."/>
            <person name="Won S.Y."/>
            <person name="Oh T.-J."/>
            <person name="Yu Y."/>
            <person name="Kim N.-H."/>
            <person name="Lee O.R."/>
            <person name="Lee T.-H."/>
            <person name="Bashyal P."/>
            <person name="Kim T.-S."/>
            <person name="Lee W.-H."/>
            <person name="Kawkins C."/>
            <person name="Kim C.-K."/>
            <person name="Kim J.S."/>
            <person name="Ahn B.O."/>
            <person name="Rhee S.Y."/>
            <person name="Sohng J.K."/>
        </authorList>
    </citation>
    <scope>NUCLEOTIDE SEQUENCE</scope>
    <source>
        <tissue evidence="2">Leaf</tissue>
    </source>
</reference>
<comment type="caution">
    <text evidence="2">The sequence shown here is derived from an EMBL/GenBank/DDBJ whole genome shotgun (WGS) entry which is preliminary data.</text>
</comment>
<accession>A0A834X8G7</accession>
<proteinExistence type="predicted"/>
<gene>
    <name evidence="2" type="ORF">G2W53_003161</name>
</gene>
<organism evidence="2 3">
    <name type="scientific">Senna tora</name>
    <dbReference type="NCBI Taxonomy" id="362788"/>
    <lineage>
        <taxon>Eukaryota</taxon>
        <taxon>Viridiplantae</taxon>
        <taxon>Streptophyta</taxon>
        <taxon>Embryophyta</taxon>
        <taxon>Tracheophyta</taxon>
        <taxon>Spermatophyta</taxon>
        <taxon>Magnoliopsida</taxon>
        <taxon>eudicotyledons</taxon>
        <taxon>Gunneridae</taxon>
        <taxon>Pentapetalae</taxon>
        <taxon>rosids</taxon>
        <taxon>fabids</taxon>
        <taxon>Fabales</taxon>
        <taxon>Fabaceae</taxon>
        <taxon>Caesalpinioideae</taxon>
        <taxon>Cassia clade</taxon>
        <taxon>Senna</taxon>
    </lineage>
</organism>
<protein>
    <submittedName>
        <fullName evidence="2">Uncharacterized protein</fullName>
    </submittedName>
</protein>
<evidence type="ECO:0000256" key="1">
    <source>
        <dbReference type="SAM" id="MobiDB-lite"/>
    </source>
</evidence>
<evidence type="ECO:0000313" key="2">
    <source>
        <dbReference type="EMBL" id="KAF7840863.1"/>
    </source>
</evidence>
<evidence type="ECO:0000313" key="3">
    <source>
        <dbReference type="Proteomes" id="UP000634136"/>
    </source>
</evidence>
<dbReference type="EMBL" id="JAAIUW010000002">
    <property type="protein sequence ID" value="KAF7840863.1"/>
    <property type="molecule type" value="Genomic_DNA"/>
</dbReference>